<keyword evidence="3" id="KW-1185">Reference proteome</keyword>
<sequence length="291" mass="32700">MKNIEQKINDLLVAEQGVLVRRDHRAIGAQLDYALRRGLLRSTLPGVYTAAPPSLEAQIRAAVLFRPSAVITGAAAAKVLWWPEVAVPRVEAAVQHPIRPSYPGFSFTQRTVPADLIVYRQDIRLACPALSVLDLIDVLGGAAVDEALRRRATTLRELWAAYAMCPQRPGNGLRKAILHDSRDEPWSPRERTAHQLLRAAGLTGWRTNHPVLVNGVRFIVDLVFVRERIVIEIDGWTYHGSRHAFVEDRWRYARLAAADWTVLPFAGSSIEDDPEEFVAVVRQSLARRRKF</sequence>
<dbReference type="EMBL" id="LT985188">
    <property type="protein sequence ID" value="SPD86478.1"/>
    <property type="molecule type" value="Genomic_DNA"/>
</dbReference>
<reference evidence="2 3" key="1">
    <citation type="submission" date="2018-02" db="EMBL/GenBank/DDBJ databases">
        <authorList>
            <person name="Cohen D.B."/>
            <person name="Kent A.D."/>
        </authorList>
    </citation>
    <scope>NUCLEOTIDE SEQUENCE [LARGE SCALE GENOMIC DNA]</scope>
    <source>
        <strain evidence="2">1</strain>
    </source>
</reference>
<dbReference type="Gene3D" id="3.40.960.10">
    <property type="entry name" value="VSR Endonuclease"/>
    <property type="match status" value="1"/>
</dbReference>
<dbReference type="Pfam" id="PF04480">
    <property type="entry name" value="DUF559"/>
    <property type="match status" value="1"/>
</dbReference>
<keyword evidence="2" id="KW-0540">Nuclease</keyword>
<evidence type="ECO:0000313" key="3">
    <source>
        <dbReference type="Proteomes" id="UP000238164"/>
    </source>
</evidence>
<feature type="domain" description="DUF559" evidence="1">
    <location>
        <begin position="189"/>
        <end position="284"/>
    </location>
</feature>
<dbReference type="Proteomes" id="UP000238164">
    <property type="component" value="Chromosome 1"/>
</dbReference>
<gene>
    <name evidence="2" type="ORF">MPLG2_1442</name>
</gene>
<proteinExistence type="predicted"/>
<dbReference type="AlphaFoldDB" id="A0A2N9JG31"/>
<dbReference type="KEGG" id="mgg:MPLG2_1442"/>
<keyword evidence="2" id="KW-0255">Endonuclease</keyword>
<dbReference type="RefSeq" id="WP_105185448.1">
    <property type="nucleotide sequence ID" value="NZ_BAAAGO010000033.1"/>
</dbReference>
<evidence type="ECO:0000259" key="1">
    <source>
        <dbReference type="Pfam" id="PF04480"/>
    </source>
</evidence>
<dbReference type="InterPro" id="IPR007569">
    <property type="entry name" value="DUF559"/>
</dbReference>
<dbReference type="SUPFAM" id="SSF52980">
    <property type="entry name" value="Restriction endonuclease-like"/>
    <property type="match status" value="1"/>
</dbReference>
<evidence type="ECO:0000313" key="2">
    <source>
        <dbReference type="EMBL" id="SPD86478.1"/>
    </source>
</evidence>
<organism evidence="2 3">
    <name type="scientific">Micropruina glycogenica</name>
    <dbReference type="NCBI Taxonomy" id="75385"/>
    <lineage>
        <taxon>Bacteria</taxon>
        <taxon>Bacillati</taxon>
        <taxon>Actinomycetota</taxon>
        <taxon>Actinomycetes</taxon>
        <taxon>Propionibacteriales</taxon>
        <taxon>Nocardioidaceae</taxon>
        <taxon>Micropruina</taxon>
    </lineage>
</organism>
<dbReference type="OrthoDB" id="4310518at2"/>
<name>A0A2N9JG31_9ACTN</name>
<accession>A0A2N9JG31</accession>
<dbReference type="InterPro" id="IPR011335">
    <property type="entry name" value="Restrct_endonuc-II-like"/>
</dbReference>
<dbReference type="GO" id="GO:0004519">
    <property type="term" value="F:endonuclease activity"/>
    <property type="evidence" value="ECO:0007669"/>
    <property type="project" value="UniProtKB-KW"/>
</dbReference>
<protein>
    <submittedName>
        <fullName evidence="2">Very-short-patch-repair endonuclease</fullName>
    </submittedName>
</protein>
<keyword evidence="2" id="KW-0378">Hydrolase</keyword>